<name>A0ABV3ZF19_9BACT</name>
<feature type="domain" description="Calcineurin-like phosphoesterase" evidence="2">
    <location>
        <begin position="28"/>
        <end position="246"/>
    </location>
</feature>
<dbReference type="Pfam" id="PF00149">
    <property type="entry name" value="Metallophos"/>
    <property type="match status" value="1"/>
</dbReference>
<evidence type="ECO:0000313" key="3">
    <source>
        <dbReference type="EMBL" id="MEX6688481.1"/>
    </source>
</evidence>
<keyword evidence="1" id="KW-0732">Signal</keyword>
<dbReference type="Gene3D" id="3.60.21.10">
    <property type="match status" value="1"/>
</dbReference>
<protein>
    <submittedName>
        <fullName evidence="3">Metallophosphoesterase</fullName>
    </submittedName>
</protein>
<dbReference type="SUPFAM" id="SSF56300">
    <property type="entry name" value="Metallo-dependent phosphatases"/>
    <property type="match status" value="1"/>
</dbReference>
<proteinExistence type="predicted"/>
<gene>
    <name evidence="3" type="ORF">QTN47_13290</name>
</gene>
<comment type="caution">
    <text evidence="3">The sequence shown here is derived from an EMBL/GenBank/DDBJ whole genome shotgun (WGS) entry which is preliminary data.</text>
</comment>
<feature type="signal peptide" evidence="1">
    <location>
        <begin position="1"/>
        <end position="22"/>
    </location>
</feature>
<dbReference type="PANTHER" id="PTHR16509:SF1">
    <property type="entry name" value="MANGANESE-DEPENDENT ADP-RIBOSE_CDP-ALCOHOL DIPHOSPHATASE"/>
    <property type="match status" value="1"/>
</dbReference>
<dbReference type="PANTHER" id="PTHR16509">
    <property type="match status" value="1"/>
</dbReference>
<accession>A0ABV3ZF19</accession>
<dbReference type="RefSeq" id="WP_369329891.1">
    <property type="nucleotide sequence ID" value="NZ_JAULBC010000004.1"/>
</dbReference>
<feature type="chain" id="PRO_5045375774" evidence="1">
    <location>
        <begin position="23"/>
        <end position="298"/>
    </location>
</feature>
<evidence type="ECO:0000256" key="1">
    <source>
        <dbReference type="SAM" id="SignalP"/>
    </source>
</evidence>
<reference evidence="3 4" key="1">
    <citation type="submission" date="2023-07" db="EMBL/GenBank/DDBJ databases">
        <authorList>
            <person name="Lian W.-H."/>
        </authorList>
    </citation>
    <scope>NUCLEOTIDE SEQUENCE [LARGE SCALE GENOMIC DNA]</scope>
    <source>
        <strain evidence="3 4">SYSU DXS3180</strain>
    </source>
</reference>
<evidence type="ECO:0000313" key="4">
    <source>
        <dbReference type="Proteomes" id="UP001560573"/>
    </source>
</evidence>
<sequence>MKKIWILFTLTLLMHFTQNLNAQTKSAIRFGLVTDIQYADADSRGSRFYRNSLAKLKESISFFNQQHLPFMLNLGDVTDRNPKDLDTVLSELNGFKNQVYTTPGNHDYSDIANNQALYKKLNMPDEYYSFRKGNWRFIMLNTNEVASYSNISGTWKQKEYEEMTRTIKERNGKNAEEYNGGISSKQLLWLENLLDLSQQKGEEVLIFSHHPLGCAEGLTALNDQQIINLISSFKCVKAVIAGHHHAGAFCEINGIPCIVAEGMVETEAQNSYGVIELHPAKIVLNGYGRMTSRTIEIK</sequence>
<dbReference type="Proteomes" id="UP001560573">
    <property type="component" value="Unassembled WGS sequence"/>
</dbReference>
<dbReference type="InterPro" id="IPR029052">
    <property type="entry name" value="Metallo-depent_PP-like"/>
</dbReference>
<evidence type="ECO:0000259" key="2">
    <source>
        <dbReference type="Pfam" id="PF00149"/>
    </source>
</evidence>
<dbReference type="EMBL" id="JAULBC010000004">
    <property type="protein sequence ID" value="MEX6688481.1"/>
    <property type="molecule type" value="Genomic_DNA"/>
</dbReference>
<keyword evidence="4" id="KW-1185">Reference proteome</keyword>
<dbReference type="InterPro" id="IPR004843">
    <property type="entry name" value="Calcineurin-like_PHP"/>
</dbReference>
<organism evidence="3 4">
    <name type="scientific">Danxiaibacter flavus</name>
    <dbReference type="NCBI Taxonomy" id="3049108"/>
    <lineage>
        <taxon>Bacteria</taxon>
        <taxon>Pseudomonadati</taxon>
        <taxon>Bacteroidota</taxon>
        <taxon>Chitinophagia</taxon>
        <taxon>Chitinophagales</taxon>
        <taxon>Chitinophagaceae</taxon>
        <taxon>Danxiaibacter</taxon>
    </lineage>
</organism>